<comment type="function">
    <text evidence="12 14">F(1)F(0) ATP synthase produces ATP from ADP in the presence of a proton or sodium gradient. F-type ATPases consist of two structural domains, F(1) containing the extramembraneous catalytic core and F(0) containing the membrane proton channel, linked together by a central stalk and a peripheral stalk. During catalysis, ATP synthesis in the catalytic domain of F(1) is coupled via a rotary mechanism of the central stalk subunits to proton translocation.</text>
</comment>
<evidence type="ECO:0000256" key="13">
    <source>
        <dbReference type="ARBA" id="ARBA00025830"/>
    </source>
</evidence>
<keyword evidence="5 14" id="KW-0138">CF(0)</keyword>
<keyword evidence="3 14" id="KW-0813">Transport</keyword>
<dbReference type="InterPro" id="IPR002146">
    <property type="entry name" value="ATP_synth_b/b'su_bac/chlpt"/>
</dbReference>
<evidence type="ECO:0000256" key="14">
    <source>
        <dbReference type="HAMAP-Rule" id="MF_01398"/>
    </source>
</evidence>
<dbReference type="GO" id="GO:0005886">
    <property type="term" value="C:plasma membrane"/>
    <property type="evidence" value="ECO:0007669"/>
    <property type="project" value="UniProtKB-SubCell"/>
</dbReference>
<organism evidence="17 18">
    <name type="scientific">Actinopolymorpha rutila</name>
    <dbReference type="NCBI Taxonomy" id="446787"/>
    <lineage>
        <taxon>Bacteria</taxon>
        <taxon>Bacillati</taxon>
        <taxon>Actinomycetota</taxon>
        <taxon>Actinomycetes</taxon>
        <taxon>Propionibacteriales</taxon>
        <taxon>Actinopolymorphaceae</taxon>
        <taxon>Actinopolymorpha</taxon>
    </lineage>
</organism>
<dbReference type="PANTHER" id="PTHR33445">
    <property type="entry name" value="ATP SYNTHASE SUBUNIT B', CHLOROPLASTIC"/>
    <property type="match status" value="1"/>
</dbReference>
<dbReference type="Gene3D" id="1.20.5.620">
    <property type="entry name" value="F1F0 ATP synthase subunit B, membrane domain"/>
    <property type="match status" value="1"/>
</dbReference>
<dbReference type="NCBIfam" id="TIGR01144">
    <property type="entry name" value="ATP_synt_b"/>
    <property type="match status" value="1"/>
</dbReference>
<sequence>MTSILAAEGAVNPLIPHPIEIIMSLIVFGILFYVVRTWVAPRFEKAFAERAEAIEGGLKRAEETQAEAKAALERYQQQLSEARHEASRIREEAKEQGAAIVAEMREQAQAEAQRIVAHAHTQLEAERQQALLQLRSEIGDLSTQLAGRIVGEALEDEGRQRRIVERFIAELEQQPVGEAR</sequence>
<keyword evidence="9 14" id="KW-0406">Ion transport</keyword>
<comment type="similarity">
    <text evidence="2 14 15">Belongs to the ATPase B chain family.</text>
</comment>
<dbReference type="HAMAP" id="MF_01398">
    <property type="entry name" value="ATP_synth_b_bprime"/>
    <property type="match status" value="1"/>
</dbReference>
<evidence type="ECO:0000313" key="17">
    <source>
        <dbReference type="EMBL" id="NYH89067.1"/>
    </source>
</evidence>
<evidence type="ECO:0000256" key="12">
    <source>
        <dbReference type="ARBA" id="ARBA00025198"/>
    </source>
</evidence>
<dbReference type="Proteomes" id="UP000579605">
    <property type="component" value="Unassembled WGS sequence"/>
</dbReference>
<keyword evidence="6 14" id="KW-0812">Transmembrane</keyword>
<dbReference type="NCBIfam" id="NF004412">
    <property type="entry name" value="PRK05759.1-3"/>
    <property type="match status" value="1"/>
</dbReference>
<evidence type="ECO:0000256" key="16">
    <source>
        <dbReference type="SAM" id="Coils"/>
    </source>
</evidence>
<dbReference type="GO" id="GO:0045259">
    <property type="term" value="C:proton-transporting ATP synthase complex"/>
    <property type="evidence" value="ECO:0007669"/>
    <property type="project" value="UniProtKB-KW"/>
</dbReference>
<dbReference type="InterPro" id="IPR050059">
    <property type="entry name" value="ATP_synthase_B_chain"/>
</dbReference>
<comment type="subcellular location">
    <subcellularLocation>
        <location evidence="1 14">Cell membrane</location>
        <topology evidence="1 14">Single-pass membrane protein</topology>
    </subcellularLocation>
</comment>
<evidence type="ECO:0000256" key="2">
    <source>
        <dbReference type="ARBA" id="ARBA00005513"/>
    </source>
</evidence>
<evidence type="ECO:0000256" key="1">
    <source>
        <dbReference type="ARBA" id="ARBA00004162"/>
    </source>
</evidence>
<evidence type="ECO:0000256" key="9">
    <source>
        <dbReference type="ARBA" id="ARBA00023065"/>
    </source>
</evidence>
<keyword evidence="11 14" id="KW-0066">ATP synthesis</keyword>
<reference evidence="17 18" key="1">
    <citation type="submission" date="2020-07" db="EMBL/GenBank/DDBJ databases">
        <title>Sequencing the genomes of 1000 actinobacteria strains.</title>
        <authorList>
            <person name="Klenk H.-P."/>
        </authorList>
    </citation>
    <scope>NUCLEOTIDE SEQUENCE [LARGE SCALE GENOMIC DNA]</scope>
    <source>
        <strain evidence="17 18">DSM 18448</strain>
    </source>
</reference>
<dbReference type="InterPro" id="IPR028987">
    <property type="entry name" value="ATP_synth_B-like_membr_sf"/>
</dbReference>
<keyword evidence="18" id="KW-1185">Reference proteome</keyword>
<evidence type="ECO:0000256" key="6">
    <source>
        <dbReference type="ARBA" id="ARBA00022692"/>
    </source>
</evidence>
<comment type="caution">
    <text evidence="17">The sequence shown here is derived from an EMBL/GenBank/DDBJ whole genome shotgun (WGS) entry which is preliminary data.</text>
</comment>
<feature type="transmembrane region" description="Helical" evidence="14">
    <location>
        <begin position="15"/>
        <end position="35"/>
    </location>
</feature>
<comment type="function">
    <text evidence="14">Component of the F(0) channel, it forms part of the peripheral stalk, linking F(1) to F(0).</text>
</comment>
<evidence type="ECO:0000256" key="4">
    <source>
        <dbReference type="ARBA" id="ARBA00022475"/>
    </source>
</evidence>
<accession>A0A852Z713</accession>
<protein>
    <recommendedName>
        <fullName evidence="14">ATP synthase subunit b</fullName>
    </recommendedName>
    <alternativeName>
        <fullName evidence="14">ATP synthase F(0) sector subunit b</fullName>
    </alternativeName>
    <alternativeName>
        <fullName evidence="14">ATPase subunit I</fullName>
    </alternativeName>
    <alternativeName>
        <fullName evidence="14">F-type ATPase subunit b</fullName>
        <shortName evidence="14">F-ATPase subunit b</shortName>
    </alternativeName>
</protein>
<dbReference type="SUPFAM" id="SSF81573">
    <property type="entry name" value="F1F0 ATP synthase subunit B, membrane domain"/>
    <property type="match status" value="1"/>
</dbReference>
<dbReference type="PANTHER" id="PTHR33445:SF1">
    <property type="entry name" value="ATP SYNTHASE SUBUNIT B"/>
    <property type="match status" value="1"/>
</dbReference>
<dbReference type="GO" id="GO:0046961">
    <property type="term" value="F:proton-transporting ATPase activity, rotational mechanism"/>
    <property type="evidence" value="ECO:0007669"/>
    <property type="project" value="TreeGrafter"/>
</dbReference>
<evidence type="ECO:0000256" key="15">
    <source>
        <dbReference type="RuleBase" id="RU003848"/>
    </source>
</evidence>
<evidence type="ECO:0000256" key="3">
    <source>
        <dbReference type="ARBA" id="ARBA00022448"/>
    </source>
</evidence>
<evidence type="ECO:0000256" key="8">
    <source>
        <dbReference type="ARBA" id="ARBA00022989"/>
    </source>
</evidence>
<gene>
    <name evidence="14" type="primary">atpF</name>
    <name evidence="17" type="ORF">F4554_001705</name>
</gene>
<dbReference type="Pfam" id="PF00430">
    <property type="entry name" value="ATP-synt_B"/>
    <property type="match status" value="1"/>
</dbReference>
<dbReference type="InterPro" id="IPR005864">
    <property type="entry name" value="ATP_synth_F0_bsu_bac"/>
</dbReference>
<keyword evidence="7 14" id="KW-0375">Hydrogen ion transport</keyword>
<evidence type="ECO:0000256" key="5">
    <source>
        <dbReference type="ARBA" id="ARBA00022547"/>
    </source>
</evidence>
<keyword evidence="4 14" id="KW-1003">Cell membrane</keyword>
<keyword evidence="10 14" id="KW-0472">Membrane</keyword>
<dbReference type="GO" id="GO:0046933">
    <property type="term" value="F:proton-transporting ATP synthase activity, rotational mechanism"/>
    <property type="evidence" value="ECO:0007669"/>
    <property type="project" value="UniProtKB-UniRule"/>
</dbReference>
<proteinExistence type="inferred from homology"/>
<dbReference type="CDD" id="cd06503">
    <property type="entry name" value="ATP-synt_Fo_b"/>
    <property type="match status" value="1"/>
</dbReference>
<evidence type="ECO:0000313" key="18">
    <source>
        <dbReference type="Proteomes" id="UP000579605"/>
    </source>
</evidence>
<evidence type="ECO:0000256" key="10">
    <source>
        <dbReference type="ARBA" id="ARBA00023136"/>
    </source>
</evidence>
<feature type="coiled-coil region" evidence="16">
    <location>
        <begin position="58"/>
        <end position="96"/>
    </location>
</feature>
<dbReference type="AlphaFoldDB" id="A0A852Z713"/>
<evidence type="ECO:0000256" key="7">
    <source>
        <dbReference type="ARBA" id="ARBA00022781"/>
    </source>
</evidence>
<comment type="subunit">
    <text evidence="13 14">F-type ATPases have 2 components, F(1) - the catalytic core - and F(0) - the membrane proton channel. F(1) has five subunits: alpha(3), beta(3), gamma(1), delta(1), epsilon(1). F(0) has three main subunits: a(1), b(2) and c(10-14). The alpha and beta chains form an alternating ring which encloses part of the gamma chain. F(1) is attached to F(0) by a central stalk formed by the gamma and epsilon chains, while a peripheral stalk is formed by the delta and b chains.</text>
</comment>
<keyword evidence="16" id="KW-0175">Coiled coil</keyword>
<keyword evidence="8 14" id="KW-1133">Transmembrane helix</keyword>
<evidence type="ECO:0000256" key="11">
    <source>
        <dbReference type="ARBA" id="ARBA00023310"/>
    </source>
</evidence>
<name>A0A852Z713_9ACTN</name>
<dbReference type="EMBL" id="JACBZH010000001">
    <property type="protein sequence ID" value="NYH89067.1"/>
    <property type="molecule type" value="Genomic_DNA"/>
</dbReference>